<dbReference type="Proteomes" id="UP001620295">
    <property type="component" value="Unassembled WGS sequence"/>
</dbReference>
<accession>A0ABW8LR72</accession>
<proteinExistence type="predicted"/>
<evidence type="ECO:0000256" key="1">
    <source>
        <dbReference type="SAM" id="Phobius"/>
    </source>
</evidence>
<evidence type="ECO:0000313" key="2">
    <source>
        <dbReference type="EMBL" id="MFK4268399.1"/>
    </source>
</evidence>
<protein>
    <submittedName>
        <fullName evidence="2">Uncharacterized protein</fullName>
    </submittedName>
</protein>
<keyword evidence="3" id="KW-1185">Reference proteome</keyword>
<reference evidence="2 3" key="1">
    <citation type="submission" date="2024-11" db="EMBL/GenBank/DDBJ databases">
        <title>The Natural Products Discovery Center: Release of the First 8490 Sequenced Strains for Exploring Actinobacteria Biosynthetic Diversity.</title>
        <authorList>
            <person name="Kalkreuter E."/>
            <person name="Kautsar S.A."/>
            <person name="Yang D."/>
            <person name="Bader C.D."/>
            <person name="Teijaro C.N."/>
            <person name="Fluegel L."/>
            <person name="Davis C.M."/>
            <person name="Simpson J.R."/>
            <person name="Lauterbach L."/>
            <person name="Steele A.D."/>
            <person name="Gui C."/>
            <person name="Meng S."/>
            <person name="Li G."/>
            <person name="Viehrig K."/>
            <person name="Ye F."/>
            <person name="Su P."/>
            <person name="Kiefer A.F."/>
            <person name="Nichols A."/>
            <person name="Cepeda A.J."/>
            <person name="Yan W."/>
            <person name="Fan B."/>
            <person name="Jiang Y."/>
            <person name="Adhikari A."/>
            <person name="Zheng C.-J."/>
            <person name="Schuster L."/>
            <person name="Cowan T.M."/>
            <person name="Smanski M.J."/>
            <person name="Chevrette M.G."/>
            <person name="De Carvalho L.P.S."/>
            <person name="Shen B."/>
        </authorList>
    </citation>
    <scope>NUCLEOTIDE SEQUENCE [LARGE SCALE GENOMIC DNA]</scope>
    <source>
        <strain evidence="2 3">NPDC020863</strain>
    </source>
</reference>
<feature type="non-terminal residue" evidence="2">
    <location>
        <position position="1"/>
    </location>
</feature>
<dbReference type="RefSeq" id="WP_404747239.1">
    <property type="nucleotide sequence ID" value="NZ_JBJDQH010000008.1"/>
</dbReference>
<organism evidence="2 3">
    <name type="scientific">Streptomyces milbemycinicus</name>
    <dbReference type="NCBI Taxonomy" id="476552"/>
    <lineage>
        <taxon>Bacteria</taxon>
        <taxon>Bacillati</taxon>
        <taxon>Actinomycetota</taxon>
        <taxon>Actinomycetes</taxon>
        <taxon>Kitasatosporales</taxon>
        <taxon>Streptomycetaceae</taxon>
        <taxon>Streptomyces</taxon>
    </lineage>
</organism>
<name>A0ABW8LR72_9ACTN</name>
<sequence length="63" mass="7254">VDFWHAVEFSRNGRFLRNRFTGFSGRFPSVFPTLPDPFSGPFPVRISFLVAVGVAFAFRLFRL</sequence>
<gene>
    <name evidence="2" type="ORF">ACI2L5_26140</name>
</gene>
<evidence type="ECO:0000313" key="3">
    <source>
        <dbReference type="Proteomes" id="UP001620295"/>
    </source>
</evidence>
<keyword evidence="1" id="KW-0472">Membrane</keyword>
<comment type="caution">
    <text evidence="2">The sequence shown here is derived from an EMBL/GenBank/DDBJ whole genome shotgun (WGS) entry which is preliminary data.</text>
</comment>
<dbReference type="EMBL" id="JBJDQH010000008">
    <property type="protein sequence ID" value="MFK4268399.1"/>
    <property type="molecule type" value="Genomic_DNA"/>
</dbReference>
<keyword evidence="1" id="KW-0812">Transmembrane</keyword>
<keyword evidence="1" id="KW-1133">Transmembrane helix</keyword>
<feature type="transmembrane region" description="Helical" evidence="1">
    <location>
        <begin position="42"/>
        <end position="61"/>
    </location>
</feature>